<dbReference type="CDD" id="cd18084">
    <property type="entry name" value="RsmE-like"/>
    <property type="match status" value="1"/>
</dbReference>
<dbReference type="SUPFAM" id="SSF75217">
    <property type="entry name" value="alpha/beta knot"/>
    <property type="match status" value="1"/>
</dbReference>
<dbReference type="AlphaFoldDB" id="A0A1M7FNN2"/>
<reference evidence="16" key="1">
    <citation type="submission" date="2016-11" db="EMBL/GenBank/DDBJ databases">
        <authorList>
            <person name="Varghese N."/>
            <person name="Submissions S."/>
        </authorList>
    </citation>
    <scope>NUCLEOTIDE SEQUENCE [LARGE SCALE GENOMIC DNA]</scope>
    <source>
        <strain evidence="16">DSM 18802</strain>
    </source>
</reference>
<evidence type="ECO:0000256" key="1">
    <source>
        <dbReference type="ARBA" id="ARBA00004496"/>
    </source>
</evidence>
<sequence>MHIFFVQGSANLNDMIEIIGEDAHHIANVLRMGKGDNLRISNGKDEVYEAQIVEVGFGGRIIKVKIIEKNNFEIKSPRITLFQGIPKGQKFDFILQKNTELGVSEFVPVITERTVVEIGGDKIKDRTKRWNKITKEAAKQCRRLDLPKVHKPIEFDECIKTLKKYPLILMLWEEERRTFLKPFLSSISKKIEEIAVFIGPEGGFSEEEIIKAKEIGAITVSLGRRILRTETAGFAVSTVLMYEFGDFGEGG</sequence>
<evidence type="ECO:0000256" key="11">
    <source>
        <dbReference type="ARBA" id="ARBA00047944"/>
    </source>
</evidence>
<dbReference type="EMBL" id="FRCR01000001">
    <property type="protein sequence ID" value="SHM05623.1"/>
    <property type="molecule type" value="Genomic_DNA"/>
</dbReference>
<dbReference type="InterPro" id="IPR015947">
    <property type="entry name" value="PUA-like_sf"/>
</dbReference>
<dbReference type="InterPro" id="IPR046887">
    <property type="entry name" value="RsmE_PUA-like"/>
</dbReference>
<evidence type="ECO:0000259" key="14">
    <source>
        <dbReference type="Pfam" id="PF20260"/>
    </source>
</evidence>
<comment type="function">
    <text evidence="10 12">Specifically methylates the N3 position of the uracil ring of uridine 1498 (m3U1498) in 16S rRNA. Acts on the fully assembled 30S ribosomal subunit.</text>
</comment>
<dbReference type="NCBIfam" id="TIGR00046">
    <property type="entry name" value="RsmE family RNA methyltransferase"/>
    <property type="match status" value="1"/>
</dbReference>
<evidence type="ECO:0000313" key="16">
    <source>
        <dbReference type="Proteomes" id="UP000184375"/>
    </source>
</evidence>
<keyword evidence="5 12" id="KW-0963">Cytoplasm</keyword>
<evidence type="ECO:0000256" key="12">
    <source>
        <dbReference type="PIRNR" id="PIRNR015601"/>
    </source>
</evidence>
<keyword evidence="6 12" id="KW-0698">rRNA processing</keyword>
<dbReference type="RefSeq" id="WP_073253089.1">
    <property type="nucleotide sequence ID" value="NZ_FRCR01000001.1"/>
</dbReference>
<dbReference type="Proteomes" id="UP000184375">
    <property type="component" value="Unassembled WGS sequence"/>
</dbReference>
<evidence type="ECO:0000259" key="13">
    <source>
        <dbReference type="Pfam" id="PF04452"/>
    </source>
</evidence>
<dbReference type="InterPro" id="IPR006700">
    <property type="entry name" value="RsmE"/>
</dbReference>
<dbReference type="PANTHER" id="PTHR30027:SF3">
    <property type="entry name" value="16S RRNA (URACIL(1498)-N(3))-METHYLTRANSFERASE"/>
    <property type="match status" value="1"/>
</dbReference>
<feature type="domain" description="Ribosomal RNA small subunit methyltransferase E methyltransferase" evidence="13">
    <location>
        <begin position="76"/>
        <end position="240"/>
    </location>
</feature>
<dbReference type="SUPFAM" id="SSF88697">
    <property type="entry name" value="PUA domain-like"/>
    <property type="match status" value="1"/>
</dbReference>
<evidence type="ECO:0000256" key="10">
    <source>
        <dbReference type="ARBA" id="ARBA00025699"/>
    </source>
</evidence>
<accession>A0A1M7FNN2</accession>
<organism evidence="15 16">
    <name type="scientific">Caldanaerovirga acetigignens</name>
    <dbReference type="NCBI Taxonomy" id="447595"/>
    <lineage>
        <taxon>Bacteria</taxon>
        <taxon>Bacillati</taxon>
        <taxon>Bacillota</taxon>
        <taxon>Clostridia</taxon>
        <taxon>Thermosediminibacterales</taxon>
        <taxon>Thermosediminibacteraceae</taxon>
        <taxon>Caldanaerovirga</taxon>
    </lineage>
</organism>
<evidence type="ECO:0000256" key="8">
    <source>
        <dbReference type="ARBA" id="ARBA00022679"/>
    </source>
</evidence>
<dbReference type="GO" id="GO:0070042">
    <property type="term" value="F:rRNA (uridine-N3-)-methyltransferase activity"/>
    <property type="evidence" value="ECO:0007669"/>
    <property type="project" value="TreeGrafter"/>
</dbReference>
<dbReference type="Pfam" id="PF04452">
    <property type="entry name" value="Methyltrans_RNA"/>
    <property type="match status" value="1"/>
</dbReference>
<proteinExistence type="inferred from homology"/>
<dbReference type="PANTHER" id="PTHR30027">
    <property type="entry name" value="RIBOSOMAL RNA SMALL SUBUNIT METHYLTRANSFERASE E"/>
    <property type="match status" value="1"/>
</dbReference>
<dbReference type="NCBIfam" id="NF008692">
    <property type="entry name" value="PRK11713.1-5"/>
    <property type="match status" value="1"/>
</dbReference>
<gene>
    <name evidence="15" type="ORF">SAMN05660826_00091</name>
</gene>
<dbReference type="InterPro" id="IPR029028">
    <property type="entry name" value="Alpha/beta_knot_MTases"/>
</dbReference>
<evidence type="ECO:0000256" key="7">
    <source>
        <dbReference type="ARBA" id="ARBA00022603"/>
    </source>
</evidence>
<dbReference type="InterPro" id="IPR046886">
    <property type="entry name" value="RsmE_MTase_dom"/>
</dbReference>
<dbReference type="GO" id="GO:0005737">
    <property type="term" value="C:cytoplasm"/>
    <property type="evidence" value="ECO:0007669"/>
    <property type="project" value="UniProtKB-SubCell"/>
</dbReference>
<dbReference type="Gene3D" id="3.40.1280.10">
    <property type="match status" value="1"/>
</dbReference>
<comment type="catalytic activity">
    <reaction evidence="11 12">
        <text>uridine(1498) in 16S rRNA + S-adenosyl-L-methionine = N(3)-methyluridine(1498) in 16S rRNA + S-adenosyl-L-homocysteine + H(+)</text>
        <dbReference type="Rhea" id="RHEA:42920"/>
        <dbReference type="Rhea" id="RHEA-COMP:10283"/>
        <dbReference type="Rhea" id="RHEA-COMP:10284"/>
        <dbReference type="ChEBI" id="CHEBI:15378"/>
        <dbReference type="ChEBI" id="CHEBI:57856"/>
        <dbReference type="ChEBI" id="CHEBI:59789"/>
        <dbReference type="ChEBI" id="CHEBI:65315"/>
        <dbReference type="ChEBI" id="CHEBI:74502"/>
        <dbReference type="EC" id="2.1.1.193"/>
    </reaction>
</comment>
<dbReference type="GO" id="GO:0070475">
    <property type="term" value="P:rRNA base methylation"/>
    <property type="evidence" value="ECO:0007669"/>
    <property type="project" value="TreeGrafter"/>
</dbReference>
<comment type="subcellular location">
    <subcellularLocation>
        <location evidence="1 12">Cytoplasm</location>
    </subcellularLocation>
</comment>
<feature type="domain" description="Ribosomal RNA small subunit methyltransferase E PUA-like" evidence="14">
    <location>
        <begin position="20"/>
        <end position="57"/>
    </location>
</feature>
<keyword evidence="8 12" id="KW-0808">Transferase</keyword>
<dbReference type="STRING" id="447595.SAMN05660826_00091"/>
<protein>
    <recommendedName>
        <fullName evidence="4 12">Ribosomal RNA small subunit methyltransferase E</fullName>
        <ecNumber evidence="3 12">2.1.1.193</ecNumber>
    </recommendedName>
</protein>
<evidence type="ECO:0000313" key="15">
    <source>
        <dbReference type="EMBL" id="SHM05623.1"/>
    </source>
</evidence>
<dbReference type="EC" id="2.1.1.193" evidence="3 12"/>
<evidence type="ECO:0000256" key="2">
    <source>
        <dbReference type="ARBA" id="ARBA00005528"/>
    </source>
</evidence>
<keyword evidence="7 12" id="KW-0489">Methyltransferase</keyword>
<evidence type="ECO:0000256" key="5">
    <source>
        <dbReference type="ARBA" id="ARBA00022490"/>
    </source>
</evidence>
<keyword evidence="9 12" id="KW-0949">S-adenosyl-L-methionine</keyword>
<evidence type="ECO:0000256" key="6">
    <source>
        <dbReference type="ARBA" id="ARBA00022552"/>
    </source>
</evidence>
<dbReference type="Pfam" id="PF20260">
    <property type="entry name" value="PUA_4"/>
    <property type="match status" value="1"/>
</dbReference>
<dbReference type="OrthoDB" id="9815641at2"/>
<keyword evidence="16" id="KW-1185">Reference proteome</keyword>
<evidence type="ECO:0000256" key="3">
    <source>
        <dbReference type="ARBA" id="ARBA00012328"/>
    </source>
</evidence>
<comment type="similarity">
    <text evidence="2 12">Belongs to the RNA methyltransferase RsmE family.</text>
</comment>
<evidence type="ECO:0000256" key="9">
    <source>
        <dbReference type="ARBA" id="ARBA00022691"/>
    </source>
</evidence>
<name>A0A1M7FNN2_9FIRM</name>
<evidence type="ECO:0000256" key="4">
    <source>
        <dbReference type="ARBA" id="ARBA00013673"/>
    </source>
</evidence>
<dbReference type="PIRSF" id="PIRSF015601">
    <property type="entry name" value="MTase_slr0722"/>
    <property type="match status" value="1"/>
</dbReference>
<dbReference type="InterPro" id="IPR029026">
    <property type="entry name" value="tRNA_m1G_MTases_N"/>
</dbReference>